<dbReference type="Gene3D" id="3.90.1200.10">
    <property type="match status" value="1"/>
</dbReference>
<dbReference type="CDD" id="cd05120">
    <property type="entry name" value="APH_ChoK_like"/>
    <property type="match status" value="1"/>
</dbReference>
<protein>
    <recommendedName>
        <fullName evidence="1">Aminoglycoside phosphotransferase domain-containing protein</fullName>
    </recommendedName>
</protein>
<evidence type="ECO:0000259" key="1">
    <source>
        <dbReference type="Pfam" id="PF01636"/>
    </source>
</evidence>
<dbReference type="SUPFAM" id="SSF56112">
    <property type="entry name" value="Protein kinase-like (PK-like)"/>
    <property type="match status" value="1"/>
</dbReference>
<gene>
    <name evidence="2" type="ORF">QIS74_10496</name>
</gene>
<organism evidence="2 3">
    <name type="scientific">Colletotrichum tabaci</name>
    <dbReference type="NCBI Taxonomy" id="1209068"/>
    <lineage>
        <taxon>Eukaryota</taxon>
        <taxon>Fungi</taxon>
        <taxon>Dikarya</taxon>
        <taxon>Ascomycota</taxon>
        <taxon>Pezizomycotina</taxon>
        <taxon>Sordariomycetes</taxon>
        <taxon>Hypocreomycetidae</taxon>
        <taxon>Glomerellales</taxon>
        <taxon>Glomerellaceae</taxon>
        <taxon>Colletotrichum</taxon>
        <taxon>Colletotrichum destructivum species complex</taxon>
    </lineage>
</organism>
<name>A0AAV9T0K9_9PEZI</name>
<comment type="caution">
    <text evidence="2">The sequence shown here is derived from an EMBL/GenBank/DDBJ whole genome shotgun (WGS) entry which is preliminary data.</text>
</comment>
<dbReference type="AlphaFoldDB" id="A0AAV9T0K9"/>
<evidence type="ECO:0000313" key="2">
    <source>
        <dbReference type="EMBL" id="KAK6211232.1"/>
    </source>
</evidence>
<dbReference type="Proteomes" id="UP001327957">
    <property type="component" value="Unassembled WGS sequence"/>
</dbReference>
<dbReference type="Pfam" id="PF01636">
    <property type="entry name" value="APH"/>
    <property type="match status" value="1"/>
</dbReference>
<dbReference type="InterPro" id="IPR051678">
    <property type="entry name" value="AGP_Transferase"/>
</dbReference>
<dbReference type="PANTHER" id="PTHR21310:SF48">
    <property type="entry name" value="AMINOGLYCOSIDE PHOSPHOTRANSFERASE DOMAIN-CONTAINING PROTEIN"/>
    <property type="match status" value="1"/>
</dbReference>
<dbReference type="PANTHER" id="PTHR21310">
    <property type="entry name" value="AMINOGLYCOSIDE PHOSPHOTRANSFERASE-RELATED-RELATED"/>
    <property type="match status" value="1"/>
</dbReference>
<sequence length="294" mass="33751">MTETAPPYDVLFLDRSQNQSQPLPTPNDIDGSEILLHEATGCRLLQKQGFVIKFGVHVHPIEGHNMLYVAKLTKVPVSKLYAIYQHRKQQNVITYIVMQYVAGTTLADLWGGLDHARKTAIAMTLRTYFDQLRQLPHPGYFGNVEGGPPLDRIFSATQGATEIKTHFATEEEFIEGIIRMHSLDTGERMAPKTRYYQHVLPTVLRSSSSPVFTHNDFQRKNIMVQPDGTLVIIDWEFASWYPTYWEYSTATFANGGWNDDWHDYVRLVLDEYPNQSLWLSGIRLEMWVLVSQVT</sequence>
<dbReference type="InterPro" id="IPR002575">
    <property type="entry name" value="Aminoglycoside_PTrfase"/>
</dbReference>
<feature type="domain" description="Aminoglycoside phosphotransferase" evidence="1">
    <location>
        <begin position="64"/>
        <end position="251"/>
    </location>
</feature>
<dbReference type="EMBL" id="JASAOK010000046">
    <property type="protein sequence ID" value="KAK6211232.1"/>
    <property type="molecule type" value="Genomic_DNA"/>
</dbReference>
<dbReference type="InterPro" id="IPR011009">
    <property type="entry name" value="Kinase-like_dom_sf"/>
</dbReference>
<keyword evidence="3" id="KW-1185">Reference proteome</keyword>
<proteinExistence type="predicted"/>
<accession>A0AAV9T0K9</accession>
<reference evidence="2 3" key="1">
    <citation type="submission" date="2023-04" db="EMBL/GenBank/DDBJ databases">
        <title>Colletotrichum tabacum stain YC1 causing leaf anthracnose on Nicotiana tabacum(L.) cv.</title>
        <authorList>
            <person name="Ji Z."/>
            <person name="Wang M."/>
            <person name="Zhang J."/>
            <person name="Wang N."/>
            <person name="Zhou Z."/>
        </authorList>
    </citation>
    <scope>NUCLEOTIDE SEQUENCE [LARGE SCALE GENOMIC DNA]</scope>
    <source>
        <strain evidence="2 3">YC1</strain>
    </source>
</reference>
<evidence type="ECO:0000313" key="3">
    <source>
        <dbReference type="Proteomes" id="UP001327957"/>
    </source>
</evidence>